<evidence type="ECO:0000313" key="3">
    <source>
        <dbReference type="Proteomes" id="UP000886689"/>
    </source>
</evidence>
<organism evidence="2 3">
    <name type="scientific">Candidatus Proximibacter danicus</name>
    <dbReference type="NCBI Taxonomy" id="2954365"/>
    <lineage>
        <taxon>Bacteria</taxon>
        <taxon>Pseudomonadati</taxon>
        <taxon>Pseudomonadota</taxon>
        <taxon>Betaproteobacteria</taxon>
        <taxon>Candidatus Proximibacter</taxon>
    </lineage>
</organism>
<dbReference type="Proteomes" id="UP000886689">
    <property type="component" value="Unassembled WGS sequence"/>
</dbReference>
<evidence type="ECO:0000313" key="2">
    <source>
        <dbReference type="EMBL" id="MBK8523892.1"/>
    </source>
</evidence>
<protein>
    <submittedName>
        <fullName evidence="2">DUF3617 family protein</fullName>
    </submittedName>
</protein>
<reference evidence="2" key="1">
    <citation type="submission" date="2020-10" db="EMBL/GenBank/DDBJ databases">
        <title>Connecting structure to function with the recovery of over 1000 high-quality activated sludge metagenome-assembled genomes encoding full-length rRNA genes using long-read sequencing.</title>
        <authorList>
            <person name="Singleton C.M."/>
            <person name="Petriglieri F."/>
            <person name="Kristensen J.M."/>
            <person name="Kirkegaard R.H."/>
            <person name="Michaelsen T.Y."/>
            <person name="Andersen M.H."/>
            <person name="Karst S.M."/>
            <person name="Dueholm M.S."/>
            <person name="Nielsen P.H."/>
            <person name="Albertsen M."/>
        </authorList>
    </citation>
    <scope>NUCLEOTIDE SEQUENCE</scope>
    <source>
        <strain evidence="2">Hirt_18-Q3-R61-65_BATAC.395</strain>
    </source>
</reference>
<evidence type="ECO:0000256" key="1">
    <source>
        <dbReference type="SAM" id="SignalP"/>
    </source>
</evidence>
<name>A0A9D7K3D8_9PROT</name>
<dbReference type="AlphaFoldDB" id="A0A9D7K3D8"/>
<gene>
    <name evidence="2" type="ORF">IPL58_07070</name>
</gene>
<feature type="signal peptide" evidence="1">
    <location>
        <begin position="1"/>
        <end position="18"/>
    </location>
</feature>
<proteinExistence type="predicted"/>
<dbReference type="InterPro" id="IPR022061">
    <property type="entry name" value="DUF3617"/>
</dbReference>
<keyword evidence="1" id="KW-0732">Signal</keyword>
<dbReference type="Pfam" id="PF12276">
    <property type="entry name" value="DUF3617"/>
    <property type="match status" value="1"/>
</dbReference>
<dbReference type="EMBL" id="JADJUC010000005">
    <property type="protein sequence ID" value="MBK8523892.1"/>
    <property type="molecule type" value="Genomic_DNA"/>
</dbReference>
<comment type="caution">
    <text evidence="2">The sequence shown here is derived from an EMBL/GenBank/DDBJ whole genome shotgun (WGS) entry which is preliminary data.</text>
</comment>
<accession>A0A9D7K3D8</accession>
<sequence>MKNHITALGFFCTTLSVAATPSSMQEGLWETSSQATILGAKTQAPPSVTRACYTQNDVERENVAIPKDERCAINDYQLVGNTATWTIACAGNEKITGNGSLTFHGRTAYSGSAKLRMVIEGQPDIHISNSYSAKRIGDCPR</sequence>
<feature type="chain" id="PRO_5038637691" evidence="1">
    <location>
        <begin position="19"/>
        <end position="141"/>
    </location>
</feature>